<evidence type="ECO:0000313" key="2">
    <source>
        <dbReference type="Proteomes" id="UP000315540"/>
    </source>
</evidence>
<comment type="caution">
    <text evidence="1">The sequence shown here is derived from an EMBL/GenBank/DDBJ whole genome shotgun (WGS) entry which is preliminary data.</text>
</comment>
<accession>A0A504J999</accession>
<evidence type="ECO:0000313" key="1">
    <source>
        <dbReference type="EMBL" id="TPN82751.1"/>
    </source>
</evidence>
<dbReference type="AlphaFoldDB" id="A0A504J999"/>
<gene>
    <name evidence="1" type="ORF">FHK87_20195</name>
</gene>
<dbReference type="Proteomes" id="UP000315540">
    <property type="component" value="Unassembled WGS sequence"/>
</dbReference>
<dbReference type="RefSeq" id="WP_140595954.1">
    <property type="nucleotide sequence ID" value="NZ_VFWZ01000008.1"/>
</dbReference>
<sequence length="187" mass="21588">MKTNEENTKKNSFIESIVDAIQMNLTDFTNNLNTGAPYEQMIYQWIITLYEDDVPVEEAISIIHQKRLQVLFNNGEVKAPDAEIAKIRNRVMSGIKHHPAYKELNNNNIQKIHSKIDDLVKPNLHSSHDIVAIVSNIMNQLLQAQQQEIKNNLKPKNHKRRNKMFVTFPLHIKVPPIIGVYNNTNTI</sequence>
<name>A0A504J999_9FLAO</name>
<keyword evidence="2" id="KW-1185">Reference proteome</keyword>
<proteinExistence type="predicted"/>
<dbReference type="EMBL" id="VFWZ01000008">
    <property type="protein sequence ID" value="TPN82751.1"/>
    <property type="molecule type" value="Genomic_DNA"/>
</dbReference>
<organism evidence="1 2">
    <name type="scientific">Aquimarina algicola</name>
    <dbReference type="NCBI Taxonomy" id="2589995"/>
    <lineage>
        <taxon>Bacteria</taxon>
        <taxon>Pseudomonadati</taxon>
        <taxon>Bacteroidota</taxon>
        <taxon>Flavobacteriia</taxon>
        <taxon>Flavobacteriales</taxon>
        <taxon>Flavobacteriaceae</taxon>
        <taxon>Aquimarina</taxon>
    </lineage>
</organism>
<dbReference type="OrthoDB" id="1163688at2"/>
<protein>
    <submittedName>
        <fullName evidence="1">Uncharacterized protein</fullName>
    </submittedName>
</protein>
<reference evidence="1 2" key="1">
    <citation type="submission" date="2019-06" db="EMBL/GenBank/DDBJ databases">
        <authorList>
            <person name="Meng X."/>
        </authorList>
    </citation>
    <scope>NUCLEOTIDE SEQUENCE [LARGE SCALE GENOMIC DNA]</scope>
    <source>
        <strain evidence="1 2">M625</strain>
    </source>
</reference>